<feature type="transmembrane region" description="Helical" evidence="10">
    <location>
        <begin position="448"/>
        <end position="469"/>
    </location>
</feature>
<feature type="transmembrane region" description="Helical" evidence="10">
    <location>
        <begin position="475"/>
        <end position="493"/>
    </location>
</feature>
<keyword evidence="3" id="KW-0813">Transport</keyword>
<dbReference type="InterPro" id="IPR053952">
    <property type="entry name" value="K_trans_C"/>
</dbReference>
<dbReference type="Pfam" id="PF02705">
    <property type="entry name" value="K_trans"/>
    <property type="match status" value="1"/>
</dbReference>
<comment type="subcellular location">
    <subcellularLocation>
        <location evidence="1">Cell membrane</location>
        <topology evidence="1">Multi-pass membrane protein</topology>
    </subcellularLocation>
    <subcellularLocation>
        <location evidence="10">Membrane</location>
        <topology evidence="10">Multi-pass membrane protein</topology>
    </subcellularLocation>
</comment>
<dbReference type="NCBIfam" id="TIGR00794">
    <property type="entry name" value="kup"/>
    <property type="match status" value="1"/>
</dbReference>
<keyword evidence="6 10" id="KW-0630">Potassium</keyword>
<keyword evidence="4 10" id="KW-0633">Potassium transport</keyword>
<feature type="domain" description="K+ potassium transporter integral membrane" evidence="11">
    <location>
        <begin position="23"/>
        <end position="515"/>
    </location>
</feature>
<keyword evidence="7 10" id="KW-1133">Transmembrane helix</keyword>
<dbReference type="OrthoDB" id="504708at2759"/>
<name>A0A5N6QB34_9ROSI</name>
<dbReference type="Pfam" id="PF22776">
    <property type="entry name" value="K_trans_C"/>
    <property type="match status" value="1"/>
</dbReference>
<keyword evidence="8 10" id="KW-0406">Ion transport</keyword>
<comment type="caution">
    <text evidence="10">Lacks conserved residue(s) required for the propagation of feature annotation.</text>
</comment>
<dbReference type="Proteomes" id="UP000327013">
    <property type="component" value="Chromosome 1"/>
</dbReference>
<evidence type="ECO:0000256" key="6">
    <source>
        <dbReference type="ARBA" id="ARBA00022958"/>
    </source>
</evidence>
<feature type="transmembrane region" description="Helical" evidence="10">
    <location>
        <begin position="386"/>
        <end position="410"/>
    </location>
</feature>
<keyword evidence="5 10" id="KW-0812">Transmembrane</keyword>
<evidence type="ECO:0000256" key="8">
    <source>
        <dbReference type="ARBA" id="ARBA00023065"/>
    </source>
</evidence>
<evidence type="ECO:0000256" key="4">
    <source>
        <dbReference type="ARBA" id="ARBA00022538"/>
    </source>
</evidence>
<organism evidence="13 14">
    <name type="scientific">Carpinus fangiana</name>
    <dbReference type="NCBI Taxonomy" id="176857"/>
    <lineage>
        <taxon>Eukaryota</taxon>
        <taxon>Viridiplantae</taxon>
        <taxon>Streptophyta</taxon>
        <taxon>Embryophyta</taxon>
        <taxon>Tracheophyta</taxon>
        <taxon>Spermatophyta</taxon>
        <taxon>Magnoliopsida</taxon>
        <taxon>eudicotyledons</taxon>
        <taxon>Gunneridae</taxon>
        <taxon>Pentapetalae</taxon>
        <taxon>rosids</taxon>
        <taxon>fabids</taxon>
        <taxon>Fagales</taxon>
        <taxon>Betulaceae</taxon>
        <taxon>Carpinus</taxon>
    </lineage>
</organism>
<dbReference type="GO" id="GO:0005886">
    <property type="term" value="C:plasma membrane"/>
    <property type="evidence" value="ECO:0007669"/>
    <property type="project" value="UniProtKB-SubCell"/>
</dbReference>
<dbReference type="InterPro" id="IPR053951">
    <property type="entry name" value="K_trans_N"/>
</dbReference>
<comment type="similarity">
    <text evidence="2 10">Belongs to the HAK/KUP transporter (TC 2.A.72.3) family.</text>
</comment>
<evidence type="ECO:0000256" key="3">
    <source>
        <dbReference type="ARBA" id="ARBA00022448"/>
    </source>
</evidence>
<feature type="domain" description="K+ potassium transporter C-terminal" evidence="12">
    <location>
        <begin position="527"/>
        <end position="790"/>
    </location>
</feature>
<evidence type="ECO:0000259" key="11">
    <source>
        <dbReference type="Pfam" id="PF02705"/>
    </source>
</evidence>
<evidence type="ECO:0000256" key="7">
    <source>
        <dbReference type="ARBA" id="ARBA00022989"/>
    </source>
</evidence>
<feature type="transmembrane region" description="Helical" evidence="10">
    <location>
        <begin position="192"/>
        <end position="211"/>
    </location>
</feature>
<dbReference type="AlphaFoldDB" id="A0A5N6QB34"/>
<comment type="function">
    <text evidence="10">Potassium transporter.</text>
</comment>
<keyword evidence="9 10" id="KW-0472">Membrane</keyword>
<proteinExistence type="inferred from homology"/>
<reference evidence="13 14" key="1">
    <citation type="submission" date="2019-06" db="EMBL/GenBank/DDBJ databases">
        <title>A chromosomal-level reference genome of Carpinus fangiana (Coryloideae, Betulaceae).</title>
        <authorList>
            <person name="Yang X."/>
            <person name="Wang Z."/>
            <person name="Zhang L."/>
            <person name="Hao G."/>
            <person name="Liu J."/>
            <person name="Yang Y."/>
        </authorList>
    </citation>
    <scope>NUCLEOTIDE SEQUENCE [LARGE SCALE GENOMIC DNA]</scope>
    <source>
        <strain evidence="13">Cfa_2016G</strain>
        <tissue evidence="13">Leaf</tissue>
    </source>
</reference>
<evidence type="ECO:0000259" key="12">
    <source>
        <dbReference type="Pfam" id="PF22776"/>
    </source>
</evidence>
<dbReference type="PANTHER" id="PTHR30540">
    <property type="entry name" value="OSMOTIC STRESS POTASSIUM TRANSPORTER"/>
    <property type="match status" value="1"/>
</dbReference>
<accession>A0A5N6QB34</accession>
<dbReference type="PANTHER" id="PTHR30540:SF6">
    <property type="entry name" value="POTASSIUM TRANSPORTER 2"/>
    <property type="match status" value="1"/>
</dbReference>
<feature type="transmembrane region" description="Helical" evidence="10">
    <location>
        <begin position="422"/>
        <end position="441"/>
    </location>
</feature>
<evidence type="ECO:0000256" key="1">
    <source>
        <dbReference type="ARBA" id="ARBA00004651"/>
    </source>
</evidence>
<evidence type="ECO:0000256" key="9">
    <source>
        <dbReference type="ARBA" id="ARBA00023136"/>
    </source>
</evidence>
<protein>
    <recommendedName>
        <fullName evidence="10">Potassium transporter</fullName>
    </recommendedName>
</protein>
<feature type="transmembrane region" description="Helical" evidence="10">
    <location>
        <begin position="150"/>
        <end position="172"/>
    </location>
</feature>
<feature type="transmembrane region" description="Helical" evidence="10">
    <location>
        <begin position="218"/>
        <end position="240"/>
    </location>
</feature>
<feature type="transmembrane region" description="Helical" evidence="10">
    <location>
        <begin position="60"/>
        <end position="81"/>
    </location>
</feature>
<feature type="transmembrane region" description="Helical" evidence="10">
    <location>
        <begin position="338"/>
        <end position="365"/>
    </location>
</feature>
<dbReference type="GO" id="GO:0015079">
    <property type="term" value="F:potassium ion transmembrane transporter activity"/>
    <property type="evidence" value="ECO:0007669"/>
    <property type="project" value="UniProtKB-UniRule"/>
</dbReference>
<gene>
    <name evidence="13" type="ORF">FH972_001213</name>
</gene>
<evidence type="ECO:0000256" key="2">
    <source>
        <dbReference type="ARBA" id="ARBA00008440"/>
    </source>
</evidence>
<evidence type="ECO:0000256" key="5">
    <source>
        <dbReference type="ARBA" id="ARBA00022692"/>
    </source>
</evidence>
<feature type="transmembrane region" description="Helical" evidence="10">
    <location>
        <begin position="297"/>
        <end position="318"/>
    </location>
</feature>
<dbReference type="InterPro" id="IPR003855">
    <property type="entry name" value="K+_transporter"/>
</dbReference>
<feature type="transmembrane region" description="Helical" evidence="10">
    <location>
        <begin position="20"/>
        <end position="40"/>
    </location>
</feature>
<evidence type="ECO:0000313" key="13">
    <source>
        <dbReference type="EMBL" id="KAE7996498.1"/>
    </source>
</evidence>
<sequence>MDLDHGKCWKTSKKESWKTVLLLAYQSLGVVYGDLSISPLYVYKSTFAEDIEHSETNEEIFGVLSFVFWTLTLIPLVKYVFVVLRADDNGEGGTFALYSLICRHAKVGLLPNRQVADEALSTYKLEQPPEKKNSSGLKLFLEKHKALHTALLLLVLIGTCMVIGDGLLTPAISVFSAVSGLELSMSKEHHQYAVVPITCFILVCLFALQHYGTHRVGFFFAPVVLTWLLCISALGLYNIIHWNPHVYEALSPYYMFKFLKKTRKSGWMSLGGILLCITGSEAMFADLGHFSYTAIQIAFTFLVYPALILAYMGQAAYLSQNYHTSHRISFYVSVPESVRWPVLVLAILASVVGSQAIISGTFSIINQSQSLGCFPRVKVIHTSDKIHGQIYIPEINWILMILCIAVTIGFRDTKHLGNASGLAVMTVMLVTTCLTSLVIILCWHKPPIIAISFLLFFGSIELLYFSASLTKFREGAWLPILLALFLMTIMFVWHYATIKKYEYDLHNKVSLEWLLALGPSLGIARVPGIGLVFTDLTSGIPANFSRFVTNLPAFHRILVFVCIKSVPVPFVPPAERYLVGRVGPPAHRSYRCIVRYGYRDVHQDVDSFETQLVDRLADFIRYEWHRTHETICNGDDTSQSNESSSECRLAVIGTVAFPGPRTFEIEESVQPASVSVEFPTVESVTDVIEMQQLGVIERRVRFAIDDESDTDARTNMDDQLREELEDLHTAQQAGTAFILGHSHVRAKQGSSVLKRLAVNFGYNFLRRNCRGADVVLKVPPVSLLEVGMVYVV</sequence>
<keyword evidence="14" id="KW-1185">Reference proteome</keyword>
<dbReference type="EMBL" id="CM017321">
    <property type="protein sequence ID" value="KAE7996498.1"/>
    <property type="molecule type" value="Genomic_DNA"/>
</dbReference>
<evidence type="ECO:0000313" key="14">
    <source>
        <dbReference type="Proteomes" id="UP000327013"/>
    </source>
</evidence>
<evidence type="ECO:0000256" key="10">
    <source>
        <dbReference type="RuleBase" id="RU321113"/>
    </source>
</evidence>